<proteinExistence type="predicted"/>
<gene>
    <name evidence="1" type="ORF">PMEA_00025429</name>
</gene>
<dbReference type="Proteomes" id="UP001159428">
    <property type="component" value="Unassembled WGS sequence"/>
</dbReference>
<name>A0AAU9VZ13_9CNID</name>
<keyword evidence="2" id="KW-1185">Reference proteome</keyword>
<sequence length="82" mass="9575">MILSLVRSLNKDDLERDPSIYWLREHLGFLTNEHLMNVGLTGAQRGLCIIVGLNLLMLRPMWQVFLDFYEQRKCMVNDLPGL</sequence>
<organism evidence="1 2">
    <name type="scientific">Pocillopora meandrina</name>
    <dbReference type="NCBI Taxonomy" id="46732"/>
    <lineage>
        <taxon>Eukaryota</taxon>
        <taxon>Metazoa</taxon>
        <taxon>Cnidaria</taxon>
        <taxon>Anthozoa</taxon>
        <taxon>Hexacorallia</taxon>
        <taxon>Scleractinia</taxon>
        <taxon>Astrocoeniina</taxon>
        <taxon>Pocilloporidae</taxon>
        <taxon>Pocillopora</taxon>
    </lineage>
</organism>
<dbReference type="Gene3D" id="3.40.50.300">
    <property type="entry name" value="P-loop containing nucleotide triphosphate hydrolases"/>
    <property type="match status" value="1"/>
</dbReference>
<protein>
    <submittedName>
        <fullName evidence="1">Uncharacterized protein</fullName>
    </submittedName>
</protein>
<dbReference type="EMBL" id="CALNXJ010000005">
    <property type="protein sequence ID" value="CAH3039829.1"/>
    <property type="molecule type" value="Genomic_DNA"/>
</dbReference>
<dbReference type="InterPro" id="IPR027417">
    <property type="entry name" value="P-loop_NTPase"/>
</dbReference>
<reference evidence="1 2" key="1">
    <citation type="submission" date="2022-05" db="EMBL/GenBank/DDBJ databases">
        <authorList>
            <consortium name="Genoscope - CEA"/>
            <person name="William W."/>
        </authorList>
    </citation>
    <scope>NUCLEOTIDE SEQUENCE [LARGE SCALE GENOMIC DNA]</scope>
</reference>
<comment type="caution">
    <text evidence="1">The sequence shown here is derived from an EMBL/GenBank/DDBJ whole genome shotgun (WGS) entry which is preliminary data.</text>
</comment>
<evidence type="ECO:0000313" key="2">
    <source>
        <dbReference type="Proteomes" id="UP001159428"/>
    </source>
</evidence>
<accession>A0AAU9VZ13</accession>
<dbReference type="AlphaFoldDB" id="A0AAU9VZ13"/>
<evidence type="ECO:0000313" key="1">
    <source>
        <dbReference type="EMBL" id="CAH3039829.1"/>
    </source>
</evidence>